<dbReference type="InterPro" id="IPR039420">
    <property type="entry name" value="WalR-like"/>
</dbReference>
<comment type="caution">
    <text evidence="8">The sequence shown here is derived from an EMBL/GenBank/DDBJ whole genome shotgun (WGS) entry which is preliminary data.</text>
</comment>
<dbReference type="RefSeq" id="WP_344804243.1">
    <property type="nucleotide sequence ID" value="NZ_BAABAB010000015.1"/>
</dbReference>
<dbReference type="Pfam" id="PF00072">
    <property type="entry name" value="Response_reg"/>
    <property type="match status" value="1"/>
</dbReference>
<feature type="modified residue" description="4-aspartylphosphate" evidence="5">
    <location>
        <position position="62"/>
    </location>
</feature>
<dbReference type="PANTHER" id="PTHR43214:SF24">
    <property type="entry name" value="TRANSCRIPTIONAL REGULATORY PROTEIN NARL-RELATED"/>
    <property type="match status" value="1"/>
</dbReference>
<dbReference type="Pfam" id="PF00196">
    <property type="entry name" value="GerE"/>
    <property type="match status" value="1"/>
</dbReference>
<feature type="domain" description="Response regulatory" evidence="7">
    <location>
        <begin position="11"/>
        <end position="127"/>
    </location>
</feature>
<reference evidence="9" key="1">
    <citation type="journal article" date="2019" name="Int. J. Syst. Evol. Microbiol.">
        <title>The Global Catalogue of Microorganisms (GCM) 10K type strain sequencing project: providing services to taxonomists for standard genome sequencing and annotation.</title>
        <authorList>
            <consortium name="The Broad Institute Genomics Platform"/>
            <consortium name="The Broad Institute Genome Sequencing Center for Infectious Disease"/>
            <person name="Wu L."/>
            <person name="Ma J."/>
        </authorList>
    </citation>
    <scope>NUCLEOTIDE SEQUENCE [LARGE SCALE GENOMIC DNA]</scope>
    <source>
        <strain evidence="9">JCM 16929</strain>
    </source>
</reference>
<dbReference type="InterPro" id="IPR011006">
    <property type="entry name" value="CheY-like_superfamily"/>
</dbReference>
<dbReference type="InterPro" id="IPR016032">
    <property type="entry name" value="Sig_transdc_resp-reg_C-effctor"/>
</dbReference>
<dbReference type="CDD" id="cd17535">
    <property type="entry name" value="REC_NarL-like"/>
    <property type="match status" value="1"/>
</dbReference>
<keyword evidence="2" id="KW-0805">Transcription regulation</keyword>
<evidence type="ECO:0000256" key="4">
    <source>
        <dbReference type="ARBA" id="ARBA00023163"/>
    </source>
</evidence>
<dbReference type="Proteomes" id="UP001501490">
    <property type="component" value="Unassembled WGS sequence"/>
</dbReference>
<dbReference type="SMART" id="SM00448">
    <property type="entry name" value="REC"/>
    <property type="match status" value="1"/>
</dbReference>
<dbReference type="EMBL" id="BAABAB010000015">
    <property type="protein sequence ID" value="GAA3618877.1"/>
    <property type="molecule type" value="Genomic_DNA"/>
</dbReference>
<dbReference type="SUPFAM" id="SSF46894">
    <property type="entry name" value="C-terminal effector domain of the bipartite response regulators"/>
    <property type="match status" value="1"/>
</dbReference>
<dbReference type="Gene3D" id="3.40.50.2300">
    <property type="match status" value="1"/>
</dbReference>
<keyword evidence="3" id="KW-0238">DNA-binding</keyword>
<dbReference type="PROSITE" id="PS00622">
    <property type="entry name" value="HTH_LUXR_1"/>
    <property type="match status" value="1"/>
</dbReference>
<evidence type="ECO:0000256" key="3">
    <source>
        <dbReference type="ARBA" id="ARBA00023125"/>
    </source>
</evidence>
<accession>A0ABP6ZSS3</accession>
<evidence type="ECO:0000313" key="9">
    <source>
        <dbReference type="Proteomes" id="UP001501490"/>
    </source>
</evidence>
<dbReference type="PRINTS" id="PR00038">
    <property type="entry name" value="HTHLUXR"/>
</dbReference>
<evidence type="ECO:0000256" key="1">
    <source>
        <dbReference type="ARBA" id="ARBA00022553"/>
    </source>
</evidence>
<evidence type="ECO:0000259" key="7">
    <source>
        <dbReference type="PROSITE" id="PS50110"/>
    </source>
</evidence>
<proteinExistence type="predicted"/>
<gene>
    <name evidence="8" type="ORF">GCM10022236_21420</name>
</gene>
<dbReference type="PROSITE" id="PS50110">
    <property type="entry name" value="RESPONSE_REGULATORY"/>
    <property type="match status" value="1"/>
</dbReference>
<dbReference type="InterPro" id="IPR000792">
    <property type="entry name" value="Tscrpt_reg_LuxR_C"/>
</dbReference>
<dbReference type="PANTHER" id="PTHR43214">
    <property type="entry name" value="TWO-COMPONENT RESPONSE REGULATOR"/>
    <property type="match status" value="1"/>
</dbReference>
<keyword evidence="4" id="KW-0804">Transcription</keyword>
<evidence type="ECO:0000313" key="8">
    <source>
        <dbReference type="EMBL" id="GAA3618877.1"/>
    </source>
</evidence>
<dbReference type="InterPro" id="IPR001789">
    <property type="entry name" value="Sig_transdc_resp-reg_receiver"/>
</dbReference>
<dbReference type="SMART" id="SM00421">
    <property type="entry name" value="HTH_LUXR"/>
    <property type="match status" value="1"/>
</dbReference>
<keyword evidence="9" id="KW-1185">Reference proteome</keyword>
<dbReference type="CDD" id="cd06170">
    <property type="entry name" value="LuxR_C_like"/>
    <property type="match status" value="1"/>
</dbReference>
<sequence>MTTDAAPSEITVLIADDQKIVRDGLAVLVGLMPGLRVVGTALDGADAVRQAATLRPSVVLMDLNMPNTDGVVATGEITATVAGVRVVALTTYDDDRWVHDALRAGARGYLTKDASAEEIESAIRSVVAGDAHLDPSVQRRLLERFVATPEPLAGPPGAAPIALTARESDVLRLVAEGRSNAEIAAELFVGDATVKTHVGHLLAKTGARDRAQLVVYAFRHGVVS</sequence>
<dbReference type="SUPFAM" id="SSF52172">
    <property type="entry name" value="CheY-like"/>
    <property type="match status" value="1"/>
</dbReference>
<name>A0ABP6ZSS3_9ACTN</name>
<organism evidence="8 9">
    <name type="scientific">Microlunatus ginsengisoli</name>
    <dbReference type="NCBI Taxonomy" id="363863"/>
    <lineage>
        <taxon>Bacteria</taxon>
        <taxon>Bacillati</taxon>
        <taxon>Actinomycetota</taxon>
        <taxon>Actinomycetes</taxon>
        <taxon>Propionibacteriales</taxon>
        <taxon>Propionibacteriaceae</taxon>
        <taxon>Microlunatus</taxon>
    </lineage>
</organism>
<evidence type="ECO:0000259" key="6">
    <source>
        <dbReference type="PROSITE" id="PS50043"/>
    </source>
</evidence>
<keyword evidence="1 5" id="KW-0597">Phosphoprotein</keyword>
<dbReference type="InterPro" id="IPR058245">
    <property type="entry name" value="NreC/VraR/RcsB-like_REC"/>
</dbReference>
<evidence type="ECO:0000256" key="5">
    <source>
        <dbReference type="PROSITE-ProRule" id="PRU00169"/>
    </source>
</evidence>
<dbReference type="PROSITE" id="PS50043">
    <property type="entry name" value="HTH_LUXR_2"/>
    <property type="match status" value="1"/>
</dbReference>
<protein>
    <submittedName>
        <fullName evidence="8">Response regulator transcription factor</fullName>
    </submittedName>
</protein>
<feature type="domain" description="HTH luxR-type" evidence="6">
    <location>
        <begin position="156"/>
        <end position="221"/>
    </location>
</feature>
<evidence type="ECO:0000256" key="2">
    <source>
        <dbReference type="ARBA" id="ARBA00023015"/>
    </source>
</evidence>